<dbReference type="AlphaFoldDB" id="A0A1G5Y0A9"/>
<accession>A0A1G5Y0A9</accession>
<organism evidence="1 2">
    <name type="scientific">Mesorhizobium qingshengii</name>
    <dbReference type="NCBI Taxonomy" id="1165689"/>
    <lineage>
        <taxon>Bacteria</taxon>
        <taxon>Pseudomonadati</taxon>
        <taxon>Pseudomonadota</taxon>
        <taxon>Alphaproteobacteria</taxon>
        <taxon>Hyphomicrobiales</taxon>
        <taxon>Phyllobacteriaceae</taxon>
        <taxon>Mesorhizobium</taxon>
    </lineage>
</organism>
<reference evidence="1 2" key="1">
    <citation type="submission" date="2016-10" db="EMBL/GenBank/DDBJ databases">
        <authorList>
            <person name="de Groot N.N."/>
        </authorList>
    </citation>
    <scope>NUCLEOTIDE SEQUENCE [LARGE SCALE GENOMIC DNA]</scope>
    <source>
        <strain evidence="1 2">CGMCC 1.12097</strain>
    </source>
</reference>
<sequence>MRNTAQLLLAASLCGCVTTPPKPDPGDQRVKPIPISLALEEIVTTGIRQRLQDPASAKFGTMLAGERTLSGRREIVVCGHVIVKKSSGGYGTDAPFAARIYPDAGSTFDLVAIGNESPNTSLIGDACRAAGLAIQDSKPKADL</sequence>
<proteinExistence type="predicted"/>
<evidence type="ECO:0000313" key="2">
    <source>
        <dbReference type="Proteomes" id="UP000198588"/>
    </source>
</evidence>
<dbReference type="Proteomes" id="UP000198588">
    <property type="component" value="Unassembled WGS sequence"/>
</dbReference>
<dbReference type="OrthoDB" id="9811083at2"/>
<protein>
    <recommendedName>
        <fullName evidence="3">Lipoprotein</fullName>
    </recommendedName>
</protein>
<name>A0A1G5Y0A9_9HYPH</name>
<gene>
    <name evidence="1" type="ORF">SAMN02927914_02821</name>
</gene>
<dbReference type="PROSITE" id="PS51257">
    <property type="entry name" value="PROKAR_LIPOPROTEIN"/>
    <property type="match status" value="1"/>
</dbReference>
<evidence type="ECO:0000313" key="1">
    <source>
        <dbReference type="EMBL" id="SDA76032.1"/>
    </source>
</evidence>
<evidence type="ECO:0008006" key="3">
    <source>
        <dbReference type="Google" id="ProtNLM"/>
    </source>
</evidence>
<dbReference type="EMBL" id="FMXM01000007">
    <property type="protein sequence ID" value="SDA76032.1"/>
    <property type="molecule type" value="Genomic_DNA"/>
</dbReference>